<dbReference type="PANTHER" id="PTHR45685:SF1">
    <property type="entry name" value="HELICASE SRCAP"/>
    <property type="match status" value="1"/>
</dbReference>
<feature type="domain" description="Helicase C-terminal" evidence="16">
    <location>
        <begin position="1213"/>
        <end position="1363"/>
    </location>
</feature>
<dbReference type="GO" id="GO:0003678">
    <property type="term" value="F:DNA helicase activity"/>
    <property type="evidence" value="ECO:0007669"/>
    <property type="project" value="UniProtKB-EC"/>
</dbReference>
<evidence type="ECO:0000256" key="6">
    <source>
        <dbReference type="ARBA" id="ARBA00022801"/>
    </source>
</evidence>
<dbReference type="SMART" id="SM00573">
    <property type="entry name" value="HSA"/>
    <property type="match status" value="1"/>
</dbReference>
<evidence type="ECO:0000256" key="7">
    <source>
        <dbReference type="ARBA" id="ARBA00022806"/>
    </source>
</evidence>
<comment type="subcellular location">
    <subcellularLocation>
        <location evidence="1">Nucleus</location>
    </subcellularLocation>
</comment>
<dbReference type="Gene3D" id="3.40.50.300">
    <property type="entry name" value="P-loop containing nucleotide triphosphate hydrolases"/>
    <property type="match status" value="1"/>
</dbReference>
<evidence type="ECO:0000256" key="8">
    <source>
        <dbReference type="ARBA" id="ARBA00022840"/>
    </source>
</evidence>
<dbReference type="GO" id="GO:0005524">
    <property type="term" value="F:ATP binding"/>
    <property type="evidence" value="ECO:0007669"/>
    <property type="project" value="UniProtKB-KW"/>
</dbReference>
<dbReference type="InterPro" id="IPR014012">
    <property type="entry name" value="HSA_dom"/>
</dbReference>
<dbReference type="SMART" id="SM00487">
    <property type="entry name" value="DEXDc"/>
    <property type="match status" value="1"/>
</dbReference>
<evidence type="ECO:0000256" key="10">
    <source>
        <dbReference type="ARBA" id="ARBA00023125"/>
    </source>
</evidence>
<evidence type="ECO:0000256" key="12">
    <source>
        <dbReference type="ARBA" id="ARBA00023242"/>
    </source>
</evidence>
<accession>A0A9N8WA79</accession>
<dbReference type="CDD" id="cd18793">
    <property type="entry name" value="SF2_C_SNF"/>
    <property type="match status" value="1"/>
</dbReference>
<proteinExistence type="inferred from homology"/>
<keyword evidence="8" id="KW-0067">ATP-binding</keyword>
<dbReference type="GO" id="GO:0000812">
    <property type="term" value="C:Swr1 complex"/>
    <property type="evidence" value="ECO:0007669"/>
    <property type="project" value="TreeGrafter"/>
</dbReference>
<keyword evidence="19" id="KW-1185">Reference proteome</keyword>
<comment type="subunit">
    <text evidence="3">Component of the SWR1 chromatin-remodeling complex.</text>
</comment>
<evidence type="ECO:0000256" key="5">
    <source>
        <dbReference type="ARBA" id="ARBA00022741"/>
    </source>
</evidence>
<dbReference type="EC" id="3.6.4.12" evidence="4"/>
<dbReference type="EMBL" id="CAJVPS010000384">
    <property type="protein sequence ID" value="CAG8482252.1"/>
    <property type="molecule type" value="Genomic_DNA"/>
</dbReference>
<gene>
    <name evidence="18" type="ORF">ALEPTO_LOCUS2551</name>
</gene>
<feature type="region of interest" description="Disordered" evidence="14">
    <location>
        <begin position="106"/>
        <end position="147"/>
    </location>
</feature>
<dbReference type="GO" id="GO:0006338">
    <property type="term" value="P:chromatin remodeling"/>
    <property type="evidence" value="ECO:0007669"/>
    <property type="project" value="UniProtKB-ARBA"/>
</dbReference>
<organism evidence="18 19">
    <name type="scientific">Ambispora leptoticha</name>
    <dbReference type="NCBI Taxonomy" id="144679"/>
    <lineage>
        <taxon>Eukaryota</taxon>
        <taxon>Fungi</taxon>
        <taxon>Fungi incertae sedis</taxon>
        <taxon>Mucoromycota</taxon>
        <taxon>Glomeromycotina</taxon>
        <taxon>Glomeromycetes</taxon>
        <taxon>Archaeosporales</taxon>
        <taxon>Ambisporaceae</taxon>
        <taxon>Ambispora</taxon>
    </lineage>
</organism>
<dbReference type="GO" id="GO:0042393">
    <property type="term" value="F:histone binding"/>
    <property type="evidence" value="ECO:0007669"/>
    <property type="project" value="TreeGrafter"/>
</dbReference>
<evidence type="ECO:0000256" key="1">
    <source>
        <dbReference type="ARBA" id="ARBA00004123"/>
    </source>
</evidence>
<dbReference type="Pfam" id="PF00176">
    <property type="entry name" value="SNF2-rel_dom"/>
    <property type="match status" value="1"/>
</dbReference>
<dbReference type="FunFam" id="3.40.50.300:FF:000655">
    <property type="entry name" value="Protein PHOTOPERIOD-INDEPENDENT EARLY FLOWERING 1"/>
    <property type="match status" value="1"/>
</dbReference>
<evidence type="ECO:0000256" key="2">
    <source>
        <dbReference type="ARBA" id="ARBA00009220"/>
    </source>
</evidence>
<keyword evidence="5" id="KW-0547">Nucleotide-binding</keyword>
<dbReference type="PROSITE" id="PS51204">
    <property type="entry name" value="HSA"/>
    <property type="match status" value="1"/>
</dbReference>
<feature type="domain" description="Helicase ATP-binding" evidence="15">
    <location>
        <begin position="675"/>
        <end position="840"/>
    </location>
</feature>
<name>A0A9N8WA79_9GLOM</name>
<dbReference type="CDD" id="cd18003">
    <property type="entry name" value="DEXQc_SRCAP"/>
    <property type="match status" value="1"/>
</dbReference>
<feature type="region of interest" description="Disordered" evidence="14">
    <location>
        <begin position="1584"/>
        <end position="1617"/>
    </location>
</feature>
<evidence type="ECO:0000256" key="4">
    <source>
        <dbReference type="ARBA" id="ARBA00012551"/>
    </source>
</evidence>
<feature type="region of interest" description="Disordered" evidence="14">
    <location>
        <begin position="280"/>
        <end position="299"/>
    </location>
</feature>
<dbReference type="InterPro" id="IPR049730">
    <property type="entry name" value="SNF2/RAD54-like_C"/>
</dbReference>
<feature type="compositionally biased region" description="Basic residues" evidence="14">
    <location>
        <begin position="117"/>
        <end position="126"/>
    </location>
</feature>
<dbReference type="Pfam" id="PF00271">
    <property type="entry name" value="Helicase_C"/>
    <property type="match status" value="1"/>
</dbReference>
<dbReference type="SMART" id="SM00490">
    <property type="entry name" value="HELICc"/>
    <property type="match status" value="1"/>
</dbReference>
<dbReference type="InterPro" id="IPR001650">
    <property type="entry name" value="Helicase_C-like"/>
</dbReference>
<dbReference type="InterPro" id="IPR038718">
    <property type="entry name" value="SNF2-like_sf"/>
</dbReference>
<feature type="compositionally biased region" description="Basic and acidic residues" evidence="14">
    <location>
        <begin position="602"/>
        <end position="611"/>
    </location>
</feature>
<evidence type="ECO:0000256" key="11">
    <source>
        <dbReference type="ARBA" id="ARBA00023159"/>
    </source>
</evidence>
<keyword evidence="11" id="KW-0010">Activator</keyword>
<dbReference type="InterPro" id="IPR050520">
    <property type="entry name" value="INO80/SWR1_helicase"/>
</dbReference>
<comment type="caution">
    <text evidence="18">The sequence shown here is derived from an EMBL/GenBank/DDBJ whole genome shotgun (WGS) entry which is preliminary data.</text>
</comment>
<dbReference type="OrthoDB" id="372624at2759"/>
<keyword evidence="7" id="KW-0347">Helicase</keyword>
<dbReference type="PROSITE" id="PS00690">
    <property type="entry name" value="DEAH_ATP_HELICASE"/>
    <property type="match status" value="1"/>
</dbReference>
<evidence type="ECO:0000259" key="16">
    <source>
        <dbReference type="PROSITE" id="PS51194"/>
    </source>
</evidence>
<protein>
    <recommendedName>
        <fullName evidence="4">DNA helicase</fullName>
        <ecNumber evidence="4">3.6.4.12</ecNumber>
    </recommendedName>
</protein>
<evidence type="ECO:0000313" key="18">
    <source>
        <dbReference type="EMBL" id="CAG8482252.1"/>
    </source>
</evidence>
<feature type="compositionally biased region" description="Acidic residues" evidence="14">
    <location>
        <begin position="584"/>
        <end position="601"/>
    </location>
</feature>
<evidence type="ECO:0000313" key="19">
    <source>
        <dbReference type="Proteomes" id="UP000789508"/>
    </source>
</evidence>
<dbReference type="GO" id="GO:0003677">
    <property type="term" value="F:DNA binding"/>
    <property type="evidence" value="ECO:0007669"/>
    <property type="project" value="UniProtKB-KW"/>
</dbReference>
<evidence type="ECO:0000256" key="9">
    <source>
        <dbReference type="ARBA" id="ARBA00022853"/>
    </source>
</evidence>
<keyword evidence="10" id="KW-0238">DNA-binding</keyword>
<dbReference type="InterPro" id="IPR000330">
    <property type="entry name" value="SNF2_N"/>
</dbReference>
<dbReference type="SUPFAM" id="SSF52540">
    <property type="entry name" value="P-loop containing nucleoside triphosphate hydrolases"/>
    <property type="match status" value="2"/>
</dbReference>
<evidence type="ECO:0000256" key="3">
    <source>
        <dbReference type="ARBA" id="ARBA00011826"/>
    </source>
</evidence>
<dbReference type="Pfam" id="PF04921">
    <property type="entry name" value="XAP5"/>
    <property type="match status" value="1"/>
</dbReference>
<keyword evidence="12" id="KW-0539">Nucleus</keyword>
<dbReference type="FunFam" id="3.40.50.10810:FF:000005">
    <property type="entry name" value="Photoperiod-independent early flowering 1"/>
    <property type="match status" value="1"/>
</dbReference>
<dbReference type="Proteomes" id="UP000789508">
    <property type="component" value="Unassembled WGS sequence"/>
</dbReference>
<keyword evidence="9" id="KW-0156">Chromatin regulator</keyword>
<evidence type="ECO:0000256" key="14">
    <source>
        <dbReference type="SAM" id="MobiDB-lite"/>
    </source>
</evidence>
<keyword evidence="6" id="KW-0378">Hydrolase</keyword>
<comment type="similarity">
    <text evidence="2">Belongs to the SNF2/RAD54 helicase family. SWR1 subfamily.</text>
</comment>
<dbReference type="Pfam" id="PF07529">
    <property type="entry name" value="HSA"/>
    <property type="match status" value="1"/>
</dbReference>
<dbReference type="InterPro" id="IPR048337">
    <property type="entry name" value="FAM50A/XAP5_C"/>
</dbReference>
<feature type="region of interest" description="Disordered" evidence="14">
    <location>
        <begin position="584"/>
        <end position="644"/>
    </location>
</feature>
<evidence type="ECO:0000259" key="17">
    <source>
        <dbReference type="PROSITE" id="PS51204"/>
    </source>
</evidence>
<dbReference type="GO" id="GO:0016887">
    <property type="term" value="F:ATP hydrolysis activity"/>
    <property type="evidence" value="ECO:0007669"/>
    <property type="project" value="TreeGrafter"/>
</dbReference>
<dbReference type="PROSITE" id="PS51192">
    <property type="entry name" value="HELICASE_ATP_BIND_1"/>
    <property type="match status" value="1"/>
</dbReference>
<dbReference type="PANTHER" id="PTHR45685">
    <property type="entry name" value="HELICASE SRCAP-RELATED"/>
    <property type="match status" value="1"/>
</dbReference>
<dbReference type="InterPro" id="IPR014001">
    <property type="entry name" value="Helicase_ATP-bd"/>
</dbReference>
<dbReference type="InterPro" id="IPR027417">
    <property type="entry name" value="P-loop_NTPase"/>
</dbReference>
<comment type="catalytic activity">
    <reaction evidence="13">
        <text>ATP + H2O = ADP + phosphate + H(+)</text>
        <dbReference type="Rhea" id="RHEA:13065"/>
        <dbReference type="ChEBI" id="CHEBI:15377"/>
        <dbReference type="ChEBI" id="CHEBI:15378"/>
        <dbReference type="ChEBI" id="CHEBI:30616"/>
        <dbReference type="ChEBI" id="CHEBI:43474"/>
        <dbReference type="ChEBI" id="CHEBI:456216"/>
        <dbReference type="EC" id="3.6.4.12"/>
    </reaction>
</comment>
<dbReference type="PROSITE" id="PS51194">
    <property type="entry name" value="HELICASE_CTER"/>
    <property type="match status" value="1"/>
</dbReference>
<sequence>MLSSFLCENQSINLEQQRQEKQNVEIFSTAENNNMEAHNGNNFGENNFIVNNNENEATFKTGVTEEINANITKMASTDIKKIENTTGGTSGTLTFSLNNQAKEVTARIRQVESSPKTRPRKYKKRRAQESEITKAPPAKTSEKAKSTTLTPIKIEKKISPLEALRNERLKEKEAELAKVVDDHDTLVREHYYMENFNVSVLELDRQRLKQDNSERMVKTLESHNLWSTMSDQVLNTVQANSTRMSTRRSINQHRDSLVNMLKSVGSHGLNLAEAPTLAPTTRSSGRVKKIEPETSPTISSFTSSYTLRRSRGQAQFPNVDAYLASFVTLDDEDITPAEAEVRAEHESEVLFRIYSLKQQGRFINKPIKALAEPRHPLVHRDHMLEHVISRSKLMNKSIDNKLKVTRQISRMIQQYHNKIANQGTKERKLEEKRLKKLAKSTSNLIKQKWKTVESQKEIIREKQEREGKRHLNLLLEHSTQMLENFIPSLVTVEEEDESFQGESFSDLNTFSSEVESSEEDDEIKKLKAEKDMTLEELLENYEYPLEDDQLSHETIIKAQNGKPESDFEGVFESDDEFDFGDVSETEMEYAESEQEDNEDNDEYKKKTDTKNKGKQKASSDNEEIESETQSSESPLVVSHPPTGTTLSTAVVRTKIPMLLRGQLREYQHVGLDWLASLYNNGLNGILADEMGLGKTIQTIALLAHLACEKGVWGPHLIVVPTSVIINWEMEFKKWCPGFRILTYYGSPRERKEKRLGWSKENTFHVCITSYQLVVHDQNVFKKKRWHYLILDEAHNIKNFRSQRWQTLLNFNSVRRLLLTGTPLQNNLMELWSLLYFLMPQGVSQAMPIGFANQKEFQEWFSHPVDKMLENDEEMSDETREAVSKLHTVLRPYLLRRLKADVEKQLPGKYEHIIYCRLSKRQRFLYDDFMSRAKTKETLQSGNFLSIINCLMQLRKVCNHPDLFEVRPIRTSFAMSKSAVADYEIKELLVRRRLLQETDEKINLEFLNLVPRQFEGIYDWLVANEWGHVNPDIKFRKQIEDIDLTLRGIPPTPVNHSKLSQFNQAIQKYNRIQTRERWAHIQYINLFRLKRRPIYGTGLIGLCRQLGATPCDTAFSTAMNPRAYWNRVESMTDLIKTYEQRYEMMDEIIKRYAFVTPEVVAKDVASFALAEMSEELRYKIHNEVQDLYHPIRVKLQIAFPDKRLLQYDCGKLQKLDELLRNLKADGHRALIFTQMTRVLDILEIFLNIHGHRYLRLDGATKVEQRQLLTERFNHDPKILVFIASTRSGGLGINLTGADTVIFYDSDWNPCMDRQCQDRCHRIGQTRDVHIYRFVSEYSIEENMLRKANQKRMLDNLVITEGEFTTDYFQKMDWRELLNDIAPNQNKKLGPEPPLTGTELENCLAQVEDDSDVTAARIAKNEMDLDIREFAEETPSQPRRSSVSTVASPLHDSLEIVEDEYKPQFYIKMTEYKGGSSEGQRQVMLEKQRAKMLSDFEKQREKIAKDNQVNITANKFVTHYDDVEDSLKKETIGLVRLEEFQKIRKELEVQKEQEAEGDDVVGDGKDLAISNNDKNIENVKTDSTTDDINIVQPPKKKPKLGKNPNVDTSFLPDREREEEERKEREKLRLEWLTKQEEIKNEKISITYSYWDGTGHRKTVTCKKGDTIGNFLEKCRQQFHELRGVSVDNMIYVKEDLIIPHHYTFYDFIINKARGKSGPLFSFDVHDDVRLTHDATVEKDESHAGKVVERNWYEKNKHIFPASRWEIYDPEKNAIWKIHNQGHQQEDSCIVDKFTLERS</sequence>
<dbReference type="Gene3D" id="3.40.50.10810">
    <property type="entry name" value="Tandem AAA-ATPase domain"/>
    <property type="match status" value="1"/>
</dbReference>
<evidence type="ECO:0000259" key="15">
    <source>
        <dbReference type="PROSITE" id="PS51192"/>
    </source>
</evidence>
<dbReference type="InterPro" id="IPR002464">
    <property type="entry name" value="DNA/RNA_helicase_DEAH_CS"/>
</dbReference>
<dbReference type="Gene3D" id="1.20.120.850">
    <property type="entry name" value="SWI2/SNF2 ATPases, N-terminal domain"/>
    <property type="match status" value="1"/>
</dbReference>
<feature type="domain" description="HSA" evidence="17">
    <location>
        <begin position="367"/>
        <end position="439"/>
    </location>
</feature>
<evidence type="ECO:0000256" key="13">
    <source>
        <dbReference type="ARBA" id="ARBA00047995"/>
    </source>
</evidence>
<reference evidence="18" key="1">
    <citation type="submission" date="2021-06" db="EMBL/GenBank/DDBJ databases">
        <authorList>
            <person name="Kallberg Y."/>
            <person name="Tangrot J."/>
            <person name="Rosling A."/>
        </authorList>
    </citation>
    <scope>NUCLEOTIDE SEQUENCE</scope>
    <source>
        <strain evidence="18">FL130A</strain>
    </source>
</reference>